<reference evidence="1" key="1">
    <citation type="submission" date="2022-06" db="EMBL/GenBank/DDBJ databases">
        <title>Amycolatopsis iheyaensis sp. nov., a new species of the genus Amycolatopsis isolated from soil in Iheya island, Japan.</title>
        <authorList>
            <person name="Ngamcharungchit C."/>
            <person name="Kanto H."/>
            <person name="Take A."/>
            <person name="Intra B."/>
            <person name="Matsumoto A."/>
            <person name="Panbangred W."/>
            <person name="Inahashi Y."/>
        </authorList>
    </citation>
    <scope>NUCLEOTIDE SEQUENCE</scope>
    <source>
        <strain evidence="1">OK19-0408</strain>
    </source>
</reference>
<protein>
    <recommendedName>
        <fullName evidence="3">PE domain-containing protein</fullName>
    </recommendedName>
</protein>
<sequence>MFIGEAGQAAKDLWGDVFENSAPVYGGGKGGQFKMDPEELSGVIGQWEDLLDQIVHDGQLIERMRGNPALAPGRDSVSDNYAGKTVESLGALQKQNESMRKYAQDYIKKLKDARSKMLVTDAGLATTFKPSAT</sequence>
<comment type="caution">
    <text evidence="1">The sequence shown here is derived from an EMBL/GenBank/DDBJ whole genome shotgun (WGS) entry which is preliminary data.</text>
</comment>
<dbReference type="Proteomes" id="UP001144096">
    <property type="component" value="Unassembled WGS sequence"/>
</dbReference>
<evidence type="ECO:0000313" key="1">
    <source>
        <dbReference type="EMBL" id="MCR6482143.1"/>
    </source>
</evidence>
<organism evidence="1 2">
    <name type="scientific">Amycolatopsis iheyensis</name>
    <dbReference type="NCBI Taxonomy" id="2945988"/>
    <lineage>
        <taxon>Bacteria</taxon>
        <taxon>Bacillati</taxon>
        <taxon>Actinomycetota</taxon>
        <taxon>Actinomycetes</taxon>
        <taxon>Pseudonocardiales</taxon>
        <taxon>Pseudonocardiaceae</taxon>
        <taxon>Amycolatopsis</taxon>
    </lineage>
</organism>
<accession>A0A9X2N7A7</accession>
<keyword evidence="2" id="KW-1185">Reference proteome</keyword>
<dbReference type="EMBL" id="JAMXQV010000002">
    <property type="protein sequence ID" value="MCR6482143.1"/>
    <property type="molecule type" value="Genomic_DNA"/>
</dbReference>
<evidence type="ECO:0008006" key="3">
    <source>
        <dbReference type="Google" id="ProtNLM"/>
    </source>
</evidence>
<evidence type="ECO:0000313" key="2">
    <source>
        <dbReference type="Proteomes" id="UP001144096"/>
    </source>
</evidence>
<name>A0A9X2N7A7_9PSEU</name>
<dbReference type="RefSeq" id="WP_257918779.1">
    <property type="nucleotide sequence ID" value="NZ_JAMXQV010000002.1"/>
</dbReference>
<gene>
    <name evidence="1" type="ORF">M8542_04920</name>
</gene>
<proteinExistence type="predicted"/>
<dbReference type="AlphaFoldDB" id="A0A9X2N7A7"/>